<reference evidence="2" key="2">
    <citation type="submission" date="2020-07" db="EMBL/GenBank/DDBJ databases">
        <authorList>
            <person name="Vera ALvarez R."/>
            <person name="Arias-Moreno D.M."/>
            <person name="Jimenez-Jacinto V."/>
            <person name="Jimenez-Bremont J.F."/>
            <person name="Swaminathan K."/>
            <person name="Moose S.P."/>
            <person name="Guerrero-Gonzalez M.L."/>
            <person name="Marino-Ramirez L."/>
            <person name="Landsman D."/>
            <person name="Rodriguez-Kessler M."/>
            <person name="Delgado-Sanchez P."/>
        </authorList>
    </citation>
    <scope>NUCLEOTIDE SEQUENCE</scope>
    <source>
        <tissue evidence="2">Cladode</tissue>
    </source>
</reference>
<evidence type="ECO:0000256" key="1">
    <source>
        <dbReference type="SAM" id="Phobius"/>
    </source>
</evidence>
<accession>A0A7C8YIG6</accession>
<feature type="transmembrane region" description="Helical" evidence="1">
    <location>
        <begin position="57"/>
        <end position="79"/>
    </location>
</feature>
<dbReference type="AlphaFoldDB" id="A0A7C8YIG6"/>
<evidence type="ECO:0000313" key="2">
    <source>
        <dbReference type="EMBL" id="MBA4619234.1"/>
    </source>
</evidence>
<organism evidence="2">
    <name type="scientific">Opuntia streptacantha</name>
    <name type="common">Prickly pear cactus</name>
    <name type="synonym">Opuntia cardona</name>
    <dbReference type="NCBI Taxonomy" id="393608"/>
    <lineage>
        <taxon>Eukaryota</taxon>
        <taxon>Viridiplantae</taxon>
        <taxon>Streptophyta</taxon>
        <taxon>Embryophyta</taxon>
        <taxon>Tracheophyta</taxon>
        <taxon>Spermatophyta</taxon>
        <taxon>Magnoliopsida</taxon>
        <taxon>eudicotyledons</taxon>
        <taxon>Gunneridae</taxon>
        <taxon>Pentapetalae</taxon>
        <taxon>Caryophyllales</taxon>
        <taxon>Cactineae</taxon>
        <taxon>Cactaceae</taxon>
        <taxon>Opuntioideae</taxon>
        <taxon>Opuntia</taxon>
    </lineage>
</organism>
<proteinExistence type="predicted"/>
<reference evidence="2" key="1">
    <citation type="journal article" date="2013" name="J. Plant Res.">
        <title>Effect of fungi and light on seed germination of three Opuntia species from semiarid lands of central Mexico.</title>
        <authorList>
            <person name="Delgado-Sanchez P."/>
            <person name="Jimenez-Bremont J.F."/>
            <person name="Guerrero-Gonzalez Mde L."/>
            <person name="Flores J."/>
        </authorList>
    </citation>
    <scope>NUCLEOTIDE SEQUENCE</scope>
    <source>
        <tissue evidence="2">Cladode</tissue>
    </source>
</reference>
<sequence>MKKPPDPSIFPSSVLPRQLPYPLNRDQNSFIHPLFLTSLCNELAFLCPPSLDAELTFLQFIISPIFVVSAAICTVLSMVMDLLMRSDCSSIGLHQAGVHGLTSAHAPPCDVRHEAAYCIHALHFLEDSVITRYLLSSHLPWLLPRSAELR</sequence>
<protein>
    <submittedName>
        <fullName evidence="2">Uncharacterized protein</fullName>
    </submittedName>
</protein>
<keyword evidence="1" id="KW-0812">Transmembrane</keyword>
<keyword evidence="1" id="KW-1133">Transmembrane helix</keyword>
<dbReference type="EMBL" id="GISG01024217">
    <property type="protein sequence ID" value="MBA4619234.1"/>
    <property type="molecule type" value="Transcribed_RNA"/>
</dbReference>
<keyword evidence="1" id="KW-0472">Membrane</keyword>
<name>A0A7C8YIG6_OPUST</name>